<gene>
    <name evidence="7" type="ORF">ACFSJ0_39535</name>
</gene>
<dbReference type="InterPro" id="IPR008271">
    <property type="entry name" value="Ser/Thr_kinase_AS"/>
</dbReference>
<keyword evidence="3 7" id="KW-0418">Kinase</keyword>
<comment type="caution">
    <text evidence="7">The sequence shown here is derived from an EMBL/GenBank/DDBJ whole genome shotgun (WGS) entry which is preliminary data.</text>
</comment>
<dbReference type="InterPro" id="IPR000719">
    <property type="entry name" value="Prot_kinase_dom"/>
</dbReference>
<dbReference type="Pfam" id="PF00069">
    <property type="entry name" value="Pkinase"/>
    <property type="match status" value="1"/>
</dbReference>
<dbReference type="PANTHER" id="PTHR43289:SF34">
    <property type="entry name" value="SERINE_THREONINE-PROTEIN KINASE YBDM-RELATED"/>
    <property type="match status" value="1"/>
</dbReference>
<reference evidence="8" key="1">
    <citation type="journal article" date="2019" name="Int. J. Syst. Evol. Microbiol.">
        <title>The Global Catalogue of Microorganisms (GCM) 10K type strain sequencing project: providing services to taxonomists for standard genome sequencing and annotation.</title>
        <authorList>
            <consortium name="The Broad Institute Genomics Platform"/>
            <consortium name="The Broad Institute Genome Sequencing Center for Infectious Disease"/>
            <person name="Wu L."/>
            <person name="Ma J."/>
        </authorList>
    </citation>
    <scope>NUCLEOTIDE SEQUENCE [LARGE SCALE GENOMIC DNA]</scope>
    <source>
        <strain evidence="8">CGMCC 1.15399</strain>
    </source>
</reference>
<feature type="domain" description="Protein kinase" evidence="6">
    <location>
        <begin position="17"/>
        <end position="257"/>
    </location>
</feature>
<accession>A0ABW4GL36</accession>
<dbReference type="CDD" id="cd14014">
    <property type="entry name" value="STKc_PknB_like"/>
    <property type="match status" value="1"/>
</dbReference>
<evidence type="ECO:0000256" key="5">
    <source>
        <dbReference type="SAM" id="MobiDB-lite"/>
    </source>
</evidence>
<dbReference type="PROSITE" id="PS00108">
    <property type="entry name" value="PROTEIN_KINASE_ST"/>
    <property type="match status" value="1"/>
</dbReference>
<evidence type="ECO:0000313" key="8">
    <source>
        <dbReference type="Proteomes" id="UP001597097"/>
    </source>
</evidence>
<evidence type="ECO:0000256" key="3">
    <source>
        <dbReference type="ARBA" id="ARBA00022777"/>
    </source>
</evidence>
<organism evidence="7 8">
    <name type="scientific">Nonomuraea guangzhouensis</name>
    <dbReference type="NCBI Taxonomy" id="1291555"/>
    <lineage>
        <taxon>Bacteria</taxon>
        <taxon>Bacillati</taxon>
        <taxon>Actinomycetota</taxon>
        <taxon>Actinomycetes</taxon>
        <taxon>Streptosporangiales</taxon>
        <taxon>Streptosporangiaceae</taxon>
        <taxon>Nonomuraea</taxon>
    </lineage>
</organism>
<dbReference type="RefSeq" id="WP_219536079.1">
    <property type="nucleotide sequence ID" value="NZ_JAHKRM010000028.1"/>
</dbReference>
<keyword evidence="4" id="KW-0067">ATP-binding</keyword>
<keyword evidence="2" id="KW-0547">Nucleotide-binding</keyword>
<dbReference type="PROSITE" id="PS50011">
    <property type="entry name" value="PROTEIN_KINASE_DOM"/>
    <property type="match status" value="1"/>
</dbReference>
<sequence>MDAGALRPGDPPRLGDYLITGRLGQGGQGVVYLGTGPDGEQVAIKAMAGGRAGGIDRTAQRELAAARQVAEFCTARVITADLGNDPPYVVSEYIEGPSLAEVAPLRGADLIRLAISTATALTAIHRAGVVHRDFKPGNVLMAKDGPRVIDFGIARLADLTATKSMAGTPPYMAPEQFGDGPVGAAGDVFAWGSTMAYAATGRPPFGDDTIAAVAYRILQAEPGLGDLPEPLRGIVARCLAKAPGDRPTARDVLLELLGEDRGTGLEQGALAATEVLEQGVPAAVGAVESQAPTITATRVLMARRNVLTGAGLAATGLVVTGALLWARTAGRANITTAAATGSPVPSTSGTPEPAVSAPPAKPAELVAAMEAAIIVTPLADFTYEGGLSQSAFYGAARGRLVFDATDDMTTDFNMRVESAGDTRQVIVIEGADQPKVYLDGKRVTGKETSDALYFAEMLPVTAGIGVLLDVVSVTPRISGEARSYSGSLVTTKGPRVVQDKISEITGGWTADELAHTQLTWRLKLDARDRPIFFDLSWRAVNETGRVASSFATTYAGWRAGSITAPQ</sequence>
<evidence type="ECO:0000256" key="4">
    <source>
        <dbReference type="ARBA" id="ARBA00022840"/>
    </source>
</evidence>
<feature type="region of interest" description="Disordered" evidence="5">
    <location>
        <begin position="339"/>
        <end position="358"/>
    </location>
</feature>
<dbReference type="PANTHER" id="PTHR43289">
    <property type="entry name" value="MITOGEN-ACTIVATED PROTEIN KINASE KINASE KINASE 20-RELATED"/>
    <property type="match status" value="1"/>
</dbReference>
<protein>
    <submittedName>
        <fullName evidence="7">Protein kinase</fullName>
    </submittedName>
</protein>
<name>A0ABW4GL36_9ACTN</name>
<evidence type="ECO:0000256" key="2">
    <source>
        <dbReference type="ARBA" id="ARBA00022741"/>
    </source>
</evidence>
<evidence type="ECO:0000256" key="1">
    <source>
        <dbReference type="ARBA" id="ARBA00022679"/>
    </source>
</evidence>
<dbReference type="GO" id="GO:0016301">
    <property type="term" value="F:kinase activity"/>
    <property type="evidence" value="ECO:0007669"/>
    <property type="project" value="UniProtKB-KW"/>
</dbReference>
<evidence type="ECO:0000259" key="6">
    <source>
        <dbReference type="PROSITE" id="PS50011"/>
    </source>
</evidence>
<dbReference type="Proteomes" id="UP001597097">
    <property type="component" value="Unassembled WGS sequence"/>
</dbReference>
<evidence type="ECO:0000313" key="7">
    <source>
        <dbReference type="EMBL" id="MFD1543198.1"/>
    </source>
</evidence>
<proteinExistence type="predicted"/>
<dbReference type="EMBL" id="JBHUCM010000038">
    <property type="protein sequence ID" value="MFD1543198.1"/>
    <property type="molecule type" value="Genomic_DNA"/>
</dbReference>
<feature type="compositionally biased region" description="Polar residues" evidence="5">
    <location>
        <begin position="339"/>
        <end position="350"/>
    </location>
</feature>
<keyword evidence="8" id="KW-1185">Reference proteome</keyword>
<keyword evidence="1" id="KW-0808">Transferase</keyword>